<evidence type="ECO:0000313" key="2">
    <source>
        <dbReference type="Proteomes" id="UP001469553"/>
    </source>
</evidence>
<evidence type="ECO:0000313" key="1">
    <source>
        <dbReference type="EMBL" id="MEQ2305315.1"/>
    </source>
</evidence>
<accession>A0ABV0ZI98</accession>
<name>A0ABV0ZI98_9TELE</name>
<keyword evidence="2" id="KW-1185">Reference proteome</keyword>
<proteinExistence type="predicted"/>
<dbReference type="EMBL" id="JAHRIP010062230">
    <property type="protein sequence ID" value="MEQ2305315.1"/>
    <property type="molecule type" value="Genomic_DNA"/>
</dbReference>
<reference evidence="1 2" key="1">
    <citation type="submission" date="2021-06" db="EMBL/GenBank/DDBJ databases">
        <authorList>
            <person name="Palmer J.M."/>
        </authorList>
    </citation>
    <scope>NUCLEOTIDE SEQUENCE [LARGE SCALE GENOMIC DNA]</scope>
    <source>
        <strain evidence="1 2">AS_MEX2019</strain>
        <tissue evidence="1">Muscle</tissue>
    </source>
</reference>
<dbReference type="Proteomes" id="UP001469553">
    <property type="component" value="Unassembled WGS sequence"/>
</dbReference>
<gene>
    <name evidence="1" type="ORF">AMECASPLE_036486</name>
</gene>
<sequence>MISPVMPDHVSGVLASSLHCFVTDPRPPSSSSALWSLCLAFRLDSPFSPVSGGSSLAILLLSVAKVTLLPPQLPPPCHPAPLLHWFFSDLSLTPQASTFYSTLTIFPASFISSMDSLQRSKSSLTQLLREFPSNSATSALPLLRSADTQPAPWPLPLIFTLTTLVLVRL</sequence>
<protein>
    <submittedName>
        <fullName evidence="1">Uncharacterized protein</fullName>
    </submittedName>
</protein>
<organism evidence="1 2">
    <name type="scientific">Ameca splendens</name>
    <dbReference type="NCBI Taxonomy" id="208324"/>
    <lineage>
        <taxon>Eukaryota</taxon>
        <taxon>Metazoa</taxon>
        <taxon>Chordata</taxon>
        <taxon>Craniata</taxon>
        <taxon>Vertebrata</taxon>
        <taxon>Euteleostomi</taxon>
        <taxon>Actinopterygii</taxon>
        <taxon>Neopterygii</taxon>
        <taxon>Teleostei</taxon>
        <taxon>Neoteleostei</taxon>
        <taxon>Acanthomorphata</taxon>
        <taxon>Ovalentaria</taxon>
        <taxon>Atherinomorphae</taxon>
        <taxon>Cyprinodontiformes</taxon>
        <taxon>Goodeidae</taxon>
        <taxon>Ameca</taxon>
    </lineage>
</organism>
<comment type="caution">
    <text evidence="1">The sequence shown here is derived from an EMBL/GenBank/DDBJ whole genome shotgun (WGS) entry which is preliminary data.</text>
</comment>